<evidence type="ECO:0000256" key="1">
    <source>
        <dbReference type="SAM" id="MobiDB-lite"/>
    </source>
</evidence>
<name>A0ABD0XD41_UMBPY</name>
<feature type="region of interest" description="Disordered" evidence="1">
    <location>
        <begin position="23"/>
        <end position="56"/>
    </location>
</feature>
<dbReference type="EMBL" id="JAGEUA010000002">
    <property type="protein sequence ID" value="KAL1006853.1"/>
    <property type="molecule type" value="Genomic_DNA"/>
</dbReference>
<reference evidence="2 3" key="1">
    <citation type="submission" date="2024-06" db="EMBL/GenBank/DDBJ databases">
        <authorList>
            <person name="Pan Q."/>
            <person name="Wen M."/>
            <person name="Jouanno E."/>
            <person name="Zahm M."/>
            <person name="Klopp C."/>
            <person name="Cabau C."/>
            <person name="Louis A."/>
            <person name="Berthelot C."/>
            <person name="Parey E."/>
            <person name="Roest Crollius H."/>
            <person name="Montfort J."/>
            <person name="Robinson-Rechavi M."/>
            <person name="Bouchez O."/>
            <person name="Lampietro C."/>
            <person name="Lopez Roques C."/>
            <person name="Donnadieu C."/>
            <person name="Postlethwait J."/>
            <person name="Bobe J."/>
            <person name="Verreycken H."/>
            <person name="Guiguen Y."/>
        </authorList>
    </citation>
    <scope>NUCLEOTIDE SEQUENCE [LARGE SCALE GENOMIC DNA]</scope>
    <source>
        <strain evidence="2">Up_M1</strain>
        <tissue evidence="2">Testis</tissue>
    </source>
</reference>
<dbReference type="Proteomes" id="UP001557470">
    <property type="component" value="Unassembled WGS sequence"/>
</dbReference>
<gene>
    <name evidence="2" type="ORF">UPYG_G00078070</name>
</gene>
<proteinExistence type="predicted"/>
<dbReference type="AlphaFoldDB" id="A0ABD0XD41"/>
<protein>
    <submittedName>
        <fullName evidence="2">Uncharacterized protein</fullName>
    </submittedName>
</protein>
<evidence type="ECO:0000313" key="2">
    <source>
        <dbReference type="EMBL" id="KAL1006853.1"/>
    </source>
</evidence>
<organism evidence="2 3">
    <name type="scientific">Umbra pygmaea</name>
    <name type="common">Eastern mudminnow</name>
    <dbReference type="NCBI Taxonomy" id="75934"/>
    <lineage>
        <taxon>Eukaryota</taxon>
        <taxon>Metazoa</taxon>
        <taxon>Chordata</taxon>
        <taxon>Craniata</taxon>
        <taxon>Vertebrata</taxon>
        <taxon>Euteleostomi</taxon>
        <taxon>Actinopterygii</taxon>
        <taxon>Neopterygii</taxon>
        <taxon>Teleostei</taxon>
        <taxon>Protacanthopterygii</taxon>
        <taxon>Esociformes</taxon>
        <taxon>Umbridae</taxon>
        <taxon>Umbra</taxon>
    </lineage>
</organism>
<evidence type="ECO:0000313" key="3">
    <source>
        <dbReference type="Proteomes" id="UP001557470"/>
    </source>
</evidence>
<sequence length="134" mass="15030">MSKSCLELLREAAHLIEEALSRTPAAQSQQIPAANHDTPVQGHPCRNQKENKREAKVKKNYSETALVSDSVPVRPGTSAESAVVPAVIVNEELDRKEIDSEWKHIKEPTQAAKVFKENLLREHATGKPLRMKWM</sequence>
<comment type="caution">
    <text evidence="2">The sequence shown here is derived from an EMBL/GenBank/DDBJ whole genome shotgun (WGS) entry which is preliminary data.</text>
</comment>
<accession>A0ABD0XD41</accession>
<keyword evidence="3" id="KW-1185">Reference proteome</keyword>